<evidence type="ECO:0000313" key="3">
    <source>
        <dbReference type="Proteomes" id="UP000317663"/>
    </source>
</evidence>
<sequence>MWNVKGWLDGEKLRYMGCADIHIGALRNDMGEDAAIERANQAFYEFLTEVDRYQPHIVFIIGDVYMHKMVTDGERRCWNDFLASLLKRCLVVLQPGNHDFLSRTMTTIDNLQIFTKDRLIDNLIMTSYDSQLIKFSPENAPDKSFTVLNCPCLTPLALNEVAQANVVLFHGNVRGAIMDNGFVMPEESDHRMTLPLKMADLFLLGDIHKRQWVSDNALYTAAMYQTKFSEDTDKGYIRGHFSLTEDGKFDWFVEHVDLVTPYQLHTVLVNSDEEWPEDWDQYSQHYVRVIKDINVKTKPQLPSFVIKEVFSGSFKSDMYNNEVDVDIQSSENGLHSVEFLENQFGGAEDFLNHLQETSDFELTPEEKDLALAELAEIRSTLGI</sequence>
<evidence type="ECO:0000313" key="2">
    <source>
        <dbReference type="EMBL" id="TPG59998.1"/>
    </source>
</evidence>
<dbReference type="Proteomes" id="UP000317663">
    <property type="component" value="Unassembled WGS sequence"/>
</dbReference>
<protein>
    <recommendedName>
        <fullName evidence="1">Calcineurin-like phosphoesterase domain-containing protein</fullName>
    </recommendedName>
</protein>
<keyword evidence="3" id="KW-1185">Reference proteome</keyword>
<organism evidence="2 3">
    <name type="scientific">Ewingella americana</name>
    <dbReference type="NCBI Taxonomy" id="41202"/>
    <lineage>
        <taxon>Bacteria</taxon>
        <taxon>Pseudomonadati</taxon>
        <taxon>Pseudomonadota</taxon>
        <taxon>Gammaproteobacteria</taxon>
        <taxon>Enterobacterales</taxon>
        <taxon>Yersiniaceae</taxon>
        <taxon>Ewingella</taxon>
    </lineage>
</organism>
<dbReference type="EMBL" id="RCZD01000008">
    <property type="protein sequence ID" value="TPG59998.1"/>
    <property type="molecule type" value="Genomic_DNA"/>
</dbReference>
<comment type="caution">
    <text evidence="2">The sequence shown here is derived from an EMBL/GenBank/DDBJ whole genome shotgun (WGS) entry which is preliminary data.</text>
</comment>
<dbReference type="Pfam" id="PF00149">
    <property type="entry name" value="Metallophos"/>
    <property type="match status" value="1"/>
</dbReference>
<dbReference type="SUPFAM" id="SSF56300">
    <property type="entry name" value="Metallo-dependent phosphatases"/>
    <property type="match status" value="1"/>
</dbReference>
<dbReference type="AlphaFoldDB" id="A0A502GEN2"/>
<dbReference type="InterPro" id="IPR004843">
    <property type="entry name" value="Calcineurin-like_PHP"/>
</dbReference>
<dbReference type="GO" id="GO:0016787">
    <property type="term" value="F:hydrolase activity"/>
    <property type="evidence" value="ECO:0007669"/>
    <property type="project" value="InterPro"/>
</dbReference>
<dbReference type="Gene3D" id="3.60.21.10">
    <property type="match status" value="1"/>
</dbReference>
<name>A0A502GEN2_9GAMM</name>
<dbReference type="PANTHER" id="PTHR30337">
    <property type="entry name" value="COMPONENT OF ATP-DEPENDENT DSDNA EXONUCLEASE"/>
    <property type="match status" value="1"/>
</dbReference>
<feature type="domain" description="Calcineurin-like phosphoesterase" evidence="1">
    <location>
        <begin position="14"/>
        <end position="173"/>
    </location>
</feature>
<proteinExistence type="predicted"/>
<dbReference type="InterPro" id="IPR050535">
    <property type="entry name" value="DNA_Repair-Maintenance_Comp"/>
</dbReference>
<gene>
    <name evidence="2" type="ORF">EAH77_15640</name>
</gene>
<reference evidence="2 3" key="1">
    <citation type="journal article" date="2019" name="Environ. Microbiol.">
        <title>Species interactions and distinct microbial communities in high Arctic permafrost affected cryosols are associated with the CH4 and CO2 gas fluxes.</title>
        <authorList>
            <person name="Altshuler I."/>
            <person name="Hamel J."/>
            <person name="Turney S."/>
            <person name="Magnuson E."/>
            <person name="Levesque R."/>
            <person name="Greer C."/>
            <person name="Whyte L.G."/>
        </authorList>
    </citation>
    <scope>NUCLEOTIDE SEQUENCE [LARGE SCALE GENOMIC DNA]</scope>
    <source>
        <strain evidence="2 3">E4</strain>
    </source>
</reference>
<dbReference type="InterPro" id="IPR029052">
    <property type="entry name" value="Metallo-depent_PP-like"/>
</dbReference>
<accession>A0A502GEN2</accession>
<evidence type="ECO:0000259" key="1">
    <source>
        <dbReference type="Pfam" id="PF00149"/>
    </source>
</evidence>